<dbReference type="InterPro" id="IPR001732">
    <property type="entry name" value="UDP-Glc/GDP-Man_DH_N"/>
</dbReference>
<keyword evidence="2" id="KW-0560">Oxidoreductase</keyword>
<dbReference type="Pfam" id="PF03720">
    <property type="entry name" value="UDPG_MGDP_dh_C"/>
    <property type="match status" value="1"/>
</dbReference>
<evidence type="ECO:0000256" key="2">
    <source>
        <dbReference type="ARBA" id="ARBA00023002"/>
    </source>
</evidence>
<dbReference type="PIRSF" id="PIRSF000124">
    <property type="entry name" value="UDPglc_GDPman_dh"/>
    <property type="match status" value="1"/>
</dbReference>
<dbReference type="InterPro" id="IPR008927">
    <property type="entry name" value="6-PGluconate_DH-like_C_sf"/>
</dbReference>
<dbReference type="PIRSF" id="PIRSF500136">
    <property type="entry name" value="UDP_ManNAc_DH"/>
    <property type="match status" value="1"/>
</dbReference>
<feature type="domain" description="UDP-glucose/GDP-mannose dehydrogenase C-terminal" evidence="4">
    <location>
        <begin position="330"/>
        <end position="392"/>
    </location>
</feature>
<dbReference type="SUPFAM" id="SSF51735">
    <property type="entry name" value="NAD(P)-binding Rossmann-fold domains"/>
    <property type="match status" value="1"/>
</dbReference>
<feature type="non-terminal residue" evidence="5">
    <location>
        <position position="1"/>
    </location>
</feature>
<evidence type="ECO:0000313" key="5">
    <source>
        <dbReference type="EMBL" id="SVB48373.1"/>
    </source>
</evidence>
<dbReference type="EMBL" id="UINC01043812">
    <property type="protein sequence ID" value="SVB48373.1"/>
    <property type="molecule type" value="Genomic_DNA"/>
</dbReference>
<dbReference type="InterPro" id="IPR036291">
    <property type="entry name" value="NAD(P)-bd_dom_sf"/>
</dbReference>
<dbReference type="Pfam" id="PF00984">
    <property type="entry name" value="UDPG_MGDP_dh"/>
    <property type="match status" value="1"/>
</dbReference>
<evidence type="ECO:0000256" key="3">
    <source>
        <dbReference type="ARBA" id="ARBA00023027"/>
    </source>
</evidence>
<dbReference type="InterPro" id="IPR036220">
    <property type="entry name" value="UDP-Glc/GDP-Man_DH_C_sf"/>
</dbReference>
<keyword evidence="3" id="KW-0520">NAD</keyword>
<reference evidence="5" key="1">
    <citation type="submission" date="2018-05" db="EMBL/GenBank/DDBJ databases">
        <authorList>
            <person name="Lanie J.A."/>
            <person name="Ng W.-L."/>
            <person name="Kazmierczak K.M."/>
            <person name="Andrzejewski T.M."/>
            <person name="Davidsen T.M."/>
            <person name="Wayne K.J."/>
            <person name="Tettelin H."/>
            <person name="Glass J.I."/>
            <person name="Rusch D."/>
            <person name="Podicherti R."/>
            <person name="Tsui H.-C.T."/>
            <person name="Winkler M.E."/>
        </authorList>
    </citation>
    <scope>NUCLEOTIDE SEQUENCE</scope>
</reference>
<evidence type="ECO:0000259" key="4">
    <source>
        <dbReference type="SMART" id="SM00984"/>
    </source>
</evidence>
<evidence type="ECO:0000256" key="1">
    <source>
        <dbReference type="ARBA" id="ARBA00006601"/>
    </source>
</evidence>
<dbReference type="Pfam" id="PF03721">
    <property type="entry name" value="UDPG_MGDP_dh_N"/>
    <property type="match status" value="1"/>
</dbReference>
<gene>
    <name evidence="5" type="ORF">METZ01_LOCUS201227</name>
</gene>
<feature type="non-terminal residue" evidence="5">
    <location>
        <position position="393"/>
    </location>
</feature>
<name>A0A382EEK3_9ZZZZ</name>
<dbReference type="SMART" id="SM00984">
    <property type="entry name" value="UDPG_MGDP_dh_C"/>
    <property type="match status" value="1"/>
</dbReference>
<comment type="similarity">
    <text evidence="1">Belongs to the UDP-glucose/GDP-mannose dehydrogenase family.</text>
</comment>
<dbReference type="GO" id="GO:0016616">
    <property type="term" value="F:oxidoreductase activity, acting on the CH-OH group of donors, NAD or NADP as acceptor"/>
    <property type="evidence" value="ECO:0007669"/>
    <property type="project" value="InterPro"/>
</dbReference>
<dbReference type="GO" id="GO:0000271">
    <property type="term" value="P:polysaccharide biosynthetic process"/>
    <property type="evidence" value="ECO:0007669"/>
    <property type="project" value="InterPro"/>
</dbReference>
<sequence>VSVRPTSTDIRALRFGEYYCEPYMSTIAVIGLGYVGLPLAVALAEKHDVIGFDIDGKRIRELKDGHDRTGEVSPETLNRGRAKWHSNSRAIKGVEFFIVTVPTPVDENKKPDLTAIVAASECVGRELQPGSIVIYESTVWPGLTEDICAPELERSSGLVRGSDFHLGYSPERINPGDNQHTLRNITKIVAGDSPETTQRIAALYGSINGNNIHIAPNIRTAEAAKVIENAQRDINIAFGNEVAQICQKLNISSADVLEAAATKWNFLNFTPGLVGGHCIGVDPYYLAHRAEQIGHPPKVILAGREINDGMAEFVSSQIATRLPPSDSNILVLGLTFKKNVPDLRNSLVARVIHMLRAKGHSVEVHDPHADPGEPQAIYGIKLLADLSNAERYD</sequence>
<dbReference type="PANTHER" id="PTHR43491:SF2">
    <property type="entry name" value="UDP-N-ACETYL-D-MANNOSAMINE DEHYDROGENASE"/>
    <property type="match status" value="1"/>
</dbReference>
<dbReference type="InterPro" id="IPR017476">
    <property type="entry name" value="UDP-Glc/GDP-Man"/>
</dbReference>
<organism evidence="5">
    <name type="scientific">marine metagenome</name>
    <dbReference type="NCBI Taxonomy" id="408172"/>
    <lineage>
        <taxon>unclassified sequences</taxon>
        <taxon>metagenomes</taxon>
        <taxon>ecological metagenomes</taxon>
    </lineage>
</organism>
<dbReference type="Gene3D" id="3.40.50.720">
    <property type="entry name" value="NAD(P)-binding Rossmann-like Domain"/>
    <property type="match status" value="2"/>
</dbReference>
<dbReference type="SUPFAM" id="SSF52413">
    <property type="entry name" value="UDP-glucose/GDP-mannose dehydrogenase C-terminal domain"/>
    <property type="match status" value="1"/>
</dbReference>
<dbReference type="GO" id="GO:0051287">
    <property type="term" value="F:NAD binding"/>
    <property type="evidence" value="ECO:0007669"/>
    <property type="project" value="InterPro"/>
</dbReference>
<dbReference type="SUPFAM" id="SSF48179">
    <property type="entry name" value="6-phosphogluconate dehydrogenase C-terminal domain-like"/>
    <property type="match status" value="1"/>
</dbReference>
<proteinExistence type="inferred from homology"/>
<dbReference type="GO" id="GO:0016628">
    <property type="term" value="F:oxidoreductase activity, acting on the CH-CH group of donors, NAD or NADP as acceptor"/>
    <property type="evidence" value="ECO:0007669"/>
    <property type="project" value="InterPro"/>
</dbReference>
<dbReference type="InterPro" id="IPR028359">
    <property type="entry name" value="UDP_ManNAc/GlcNAc_DH"/>
</dbReference>
<dbReference type="NCBIfam" id="TIGR03026">
    <property type="entry name" value="NDP-sugDHase"/>
    <property type="match status" value="1"/>
</dbReference>
<dbReference type="InterPro" id="IPR014027">
    <property type="entry name" value="UDP-Glc/GDP-Man_DH_C"/>
</dbReference>
<accession>A0A382EEK3</accession>
<protein>
    <recommendedName>
        <fullName evidence="4">UDP-glucose/GDP-mannose dehydrogenase C-terminal domain-containing protein</fullName>
    </recommendedName>
</protein>
<dbReference type="InterPro" id="IPR014026">
    <property type="entry name" value="UDP-Glc/GDP-Man_DH_dimer"/>
</dbReference>
<dbReference type="AlphaFoldDB" id="A0A382EEK3"/>
<dbReference type="PANTHER" id="PTHR43491">
    <property type="entry name" value="UDP-N-ACETYL-D-MANNOSAMINE DEHYDROGENASE"/>
    <property type="match status" value="1"/>
</dbReference>